<dbReference type="InterPro" id="IPR000792">
    <property type="entry name" value="Tscrpt_reg_LuxR_C"/>
</dbReference>
<keyword evidence="3 8" id="KW-0238">DNA-binding</keyword>
<reference evidence="11" key="3">
    <citation type="journal article" date="2019" name="Int. J. Syst. Evol. Microbiol.">
        <title>The Global Catalogue of Microorganisms (GCM) 10K type strain sequencing project: providing services to taxonomists for standard genome sequencing and annotation.</title>
        <authorList>
            <consortium name="The Broad Institute Genomics Platform"/>
            <consortium name="The Broad Institute Genome Sequencing Center for Infectious Disease"/>
            <person name="Wu L."/>
            <person name="Ma J."/>
        </authorList>
    </citation>
    <scope>NUCLEOTIDE SEQUENCE [LARGE SCALE GENOMIC DNA]</scope>
    <source>
        <strain evidence="11">CGMCC 1.11013</strain>
    </source>
</reference>
<keyword evidence="1 5" id="KW-0597">Phosphoprotein</keyword>
<dbReference type="Pfam" id="PF00196">
    <property type="entry name" value="GerE"/>
    <property type="match status" value="1"/>
</dbReference>
<feature type="domain" description="Response regulatory" evidence="7">
    <location>
        <begin position="4"/>
        <end position="120"/>
    </location>
</feature>
<dbReference type="PROSITE" id="PS50110">
    <property type="entry name" value="RESPONSE_REGULATORY"/>
    <property type="match status" value="1"/>
</dbReference>
<dbReference type="PRINTS" id="PR00038">
    <property type="entry name" value="HTHLUXR"/>
</dbReference>
<feature type="domain" description="HTH luxR-type" evidence="6">
    <location>
        <begin position="155"/>
        <end position="220"/>
    </location>
</feature>
<gene>
    <name evidence="9" type="ORF">BG57_18525</name>
    <name evidence="8" type="ORF">GCM10010985_26530</name>
</gene>
<dbReference type="PROSITE" id="PS50043">
    <property type="entry name" value="HTH_LUXR_2"/>
    <property type="match status" value="1"/>
</dbReference>
<dbReference type="OrthoDB" id="9816469at2"/>
<evidence type="ECO:0000259" key="7">
    <source>
        <dbReference type="PROSITE" id="PS50110"/>
    </source>
</evidence>
<dbReference type="PANTHER" id="PTHR43214">
    <property type="entry name" value="TWO-COMPONENT RESPONSE REGULATOR"/>
    <property type="match status" value="1"/>
</dbReference>
<dbReference type="GO" id="GO:0006355">
    <property type="term" value="P:regulation of DNA-templated transcription"/>
    <property type="evidence" value="ECO:0007669"/>
    <property type="project" value="InterPro"/>
</dbReference>
<evidence type="ECO:0000256" key="2">
    <source>
        <dbReference type="ARBA" id="ARBA00023015"/>
    </source>
</evidence>
<keyword evidence="4" id="KW-0804">Transcription</keyword>
<dbReference type="SUPFAM" id="SSF46894">
    <property type="entry name" value="C-terminal effector domain of the bipartite response regulators"/>
    <property type="match status" value="1"/>
</dbReference>
<dbReference type="SUPFAM" id="SSF52172">
    <property type="entry name" value="CheY-like"/>
    <property type="match status" value="1"/>
</dbReference>
<accession>A0A069NNJ5</accession>
<dbReference type="InterPro" id="IPR016032">
    <property type="entry name" value="Sig_transdc_resp-reg_C-effctor"/>
</dbReference>
<dbReference type="Gene3D" id="3.40.50.2300">
    <property type="match status" value="1"/>
</dbReference>
<comment type="caution">
    <text evidence="9">The sequence shown here is derived from an EMBL/GenBank/DDBJ whole genome shotgun (WGS) entry which is preliminary data.</text>
</comment>
<proteinExistence type="predicted"/>
<dbReference type="SMART" id="SM00448">
    <property type="entry name" value="REC"/>
    <property type="match status" value="1"/>
</dbReference>
<reference evidence="8" key="1">
    <citation type="journal article" date="2014" name="Int. J. Syst. Evol. Microbiol.">
        <title>Complete genome of a new Firmicutes species belonging to the dominant human colonic microbiota ('Ruminococcus bicirculans') reveals two chromosomes and a selective capacity to utilize plant glucans.</title>
        <authorList>
            <consortium name="NISC Comparative Sequencing Program"/>
            <person name="Wegmann U."/>
            <person name="Louis P."/>
            <person name="Goesmann A."/>
            <person name="Henrissat B."/>
            <person name="Duncan S.H."/>
            <person name="Flint H.J."/>
        </authorList>
    </citation>
    <scope>NUCLEOTIDE SEQUENCE</scope>
    <source>
        <strain evidence="8">CGMCC 1.11013</strain>
    </source>
</reference>
<evidence type="ECO:0000259" key="6">
    <source>
        <dbReference type="PROSITE" id="PS50043"/>
    </source>
</evidence>
<feature type="modified residue" description="4-aspartylphosphate" evidence="5">
    <location>
        <position position="55"/>
    </location>
</feature>
<evidence type="ECO:0000256" key="3">
    <source>
        <dbReference type="ARBA" id="ARBA00023125"/>
    </source>
</evidence>
<dbReference type="Proteomes" id="UP000027439">
    <property type="component" value="Unassembled WGS sequence"/>
</dbReference>
<evidence type="ECO:0000256" key="5">
    <source>
        <dbReference type="PROSITE-ProRule" id="PRU00169"/>
    </source>
</evidence>
<evidence type="ECO:0000313" key="9">
    <source>
        <dbReference type="EMBL" id="KDR29129.1"/>
    </source>
</evidence>
<dbReference type="PROSITE" id="PS00622">
    <property type="entry name" value="HTH_LUXR_1"/>
    <property type="match status" value="1"/>
</dbReference>
<dbReference type="STRING" id="1071679.BG57_18525"/>
<dbReference type="SMART" id="SM00421">
    <property type="entry name" value="HTH_LUXR"/>
    <property type="match status" value="1"/>
</dbReference>
<dbReference type="InterPro" id="IPR058245">
    <property type="entry name" value="NreC/VraR/RcsB-like_REC"/>
</dbReference>
<evidence type="ECO:0000313" key="11">
    <source>
        <dbReference type="Proteomes" id="UP000597138"/>
    </source>
</evidence>
<evidence type="ECO:0000313" key="10">
    <source>
        <dbReference type="Proteomes" id="UP000027439"/>
    </source>
</evidence>
<dbReference type="AlphaFoldDB" id="A0A069NNJ5"/>
<sequence length="229" mass="24507">MAIRILLIDDHTLFRSGVRALLQRTPDFEIVGEAADGLEGIKRAKQFCPDVILLDINMPGLSGLETLRLLVQDLPQTAVVMLTVSEDVDELAVALRDGASGYLLKNIEADTLAAAIRKAAAGQPVIADDMTVKLVASMRRPAPAMKGDAAPVVSASAAADPLTSRERDIIRELSRGGSNKEIARTLSLAESTVKIHVRNILRKLNFTSRVQVALYAAGRDAASVLSESN</sequence>
<dbReference type="InterPro" id="IPR039420">
    <property type="entry name" value="WalR-like"/>
</dbReference>
<dbReference type="InterPro" id="IPR001789">
    <property type="entry name" value="Sig_transdc_resp-reg_receiver"/>
</dbReference>
<evidence type="ECO:0000313" key="8">
    <source>
        <dbReference type="EMBL" id="GGD70740.1"/>
    </source>
</evidence>
<keyword evidence="11" id="KW-1185">Reference proteome</keyword>
<dbReference type="Proteomes" id="UP000597138">
    <property type="component" value="Unassembled WGS sequence"/>
</dbReference>
<reference evidence="8" key="4">
    <citation type="submission" date="2024-05" db="EMBL/GenBank/DDBJ databases">
        <authorList>
            <person name="Sun Q."/>
            <person name="Zhou Y."/>
        </authorList>
    </citation>
    <scope>NUCLEOTIDE SEQUENCE</scope>
    <source>
        <strain evidence="8">CGMCC 1.11013</strain>
    </source>
</reference>
<reference evidence="9 10" key="2">
    <citation type="submission" date="2014-03" db="EMBL/GenBank/DDBJ databases">
        <title>Draft Genome Sequences of Four Burkholderia Strains.</title>
        <authorList>
            <person name="Liu X.Y."/>
            <person name="Li C.X."/>
            <person name="Xu J.H."/>
        </authorList>
    </citation>
    <scope>NUCLEOTIDE SEQUENCE [LARGE SCALE GENOMIC DNA]</scope>
    <source>
        <strain evidence="9 10">R27</strain>
    </source>
</reference>
<dbReference type="EMBL" id="JFHE01000032">
    <property type="protein sequence ID" value="KDR29129.1"/>
    <property type="molecule type" value="Genomic_DNA"/>
</dbReference>
<dbReference type="GO" id="GO:0000160">
    <property type="term" value="P:phosphorelay signal transduction system"/>
    <property type="evidence" value="ECO:0007669"/>
    <property type="project" value="InterPro"/>
</dbReference>
<name>A0A069NNJ5_9BURK</name>
<keyword evidence="2" id="KW-0805">Transcription regulation</keyword>
<evidence type="ECO:0000256" key="4">
    <source>
        <dbReference type="ARBA" id="ARBA00023163"/>
    </source>
</evidence>
<dbReference type="PANTHER" id="PTHR43214:SF41">
    <property type="entry name" value="NITRATE_NITRITE RESPONSE REGULATOR PROTEIN NARP"/>
    <property type="match status" value="1"/>
</dbReference>
<evidence type="ECO:0000256" key="1">
    <source>
        <dbReference type="ARBA" id="ARBA00022553"/>
    </source>
</evidence>
<dbReference type="eggNOG" id="COG2197">
    <property type="taxonomic scope" value="Bacteria"/>
</dbReference>
<dbReference type="RefSeq" id="WP_035968762.1">
    <property type="nucleotide sequence ID" value="NZ_BMEG01000004.1"/>
</dbReference>
<dbReference type="Pfam" id="PF00072">
    <property type="entry name" value="Response_reg"/>
    <property type="match status" value="1"/>
</dbReference>
<dbReference type="CDD" id="cd06170">
    <property type="entry name" value="LuxR_C_like"/>
    <property type="match status" value="1"/>
</dbReference>
<dbReference type="GO" id="GO:0003677">
    <property type="term" value="F:DNA binding"/>
    <property type="evidence" value="ECO:0007669"/>
    <property type="project" value="UniProtKB-KW"/>
</dbReference>
<protein>
    <submittedName>
        <fullName evidence="8">DNA-binding response regulator</fullName>
    </submittedName>
    <submittedName>
        <fullName evidence="9">XRE family transcriptional regulator</fullName>
    </submittedName>
</protein>
<dbReference type="CDD" id="cd17535">
    <property type="entry name" value="REC_NarL-like"/>
    <property type="match status" value="1"/>
</dbReference>
<dbReference type="InterPro" id="IPR011006">
    <property type="entry name" value="CheY-like_superfamily"/>
</dbReference>
<organism evidence="9 10">
    <name type="scientific">Caballeronia grimmiae</name>
    <dbReference type="NCBI Taxonomy" id="1071679"/>
    <lineage>
        <taxon>Bacteria</taxon>
        <taxon>Pseudomonadati</taxon>
        <taxon>Pseudomonadota</taxon>
        <taxon>Betaproteobacteria</taxon>
        <taxon>Burkholderiales</taxon>
        <taxon>Burkholderiaceae</taxon>
        <taxon>Caballeronia</taxon>
    </lineage>
</organism>
<dbReference type="EMBL" id="BMEG01000004">
    <property type="protein sequence ID" value="GGD70740.1"/>
    <property type="molecule type" value="Genomic_DNA"/>
</dbReference>